<sequence length="66" mass="7872">MTPLFVAFLFVPAAANDDSSEDVKRYGYFFEYNDAFARKIMFPIVWLRTPRKHQLLRHAYVILWGM</sequence>
<protein>
    <submittedName>
        <fullName evidence="2">Uncharacterized protein</fullName>
    </submittedName>
</protein>
<feature type="chain" id="PRO_5012745777" evidence="1">
    <location>
        <begin position="16"/>
        <end position="66"/>
    </location>
</feature>
<keyword evidence="3" id="KW-1185">Reference proteome</keyword>
<dbReference type="AlphaFoldDB" id="A0A016S1A9"/>
<dbReference type="Proteomes" id="UP000024635">
    <property type="component" value="Unassembled WGS sequence"/>
</dbReference>
<dbReference type="EMBL" id="JARK01001656">
    <property type="protein sequence ID" value="EYB84291.1"/>
    <property type="molecule type" value="Genomic_DNA"/>
</dbReference>
<feature type="signal peptide" evidence="1">
    <location>
        <begin position="1"/>
        <end position="15"/>
    </location>
</feature>
<keyword evidence="1" id="KW-0732">Signal</keyword>
<organism evidence="2 3">
    <name type="scientific">Ancylostoma ceylanicum</name>
    <dbReference type="NCBI Taxonomy" id="53326"/>
    <lineage>
        <taxon>Eukaryota</taxon>
        <taxon>Metazoa</taxon>
        <taxon>Ecdysozoa</taxon>
        <taxon>Nematoda</taxon>
        <taxon>Chromadorea</taxon>
        <taxon>Rhabditida</taxon>
        <taxon>Rhabditina</taxon>
        <taxon>Rhabditomorpha</taxon>
        <taxon>Strongyloidea</taxon>
        <taxon>Ancylostomatidae</taxon>
        <taxon>Ancylostomatinae</taxon>
        <taxon>Ancylostoma</taxon>
    </lineage>
</organism>
<comment type="caution">
    <text evidence="2">The sequence shown here is derived from an EMBL/GenBank/DDBJ whole genome shotgun (WGS) entry which is preliminary data.</text>
</comment>
<accession>A0A016S1A9</accession>
<gene>
    <name evidence="2" type="primary">Acey_s0320.g2406</name>
    <name evidence="2" type="ORF">Y032_0320g2406</name>
</gene>
<reference evidence="3" key="1">
    <citation type="journal article" date="2015" name="Nat. Genet.">
        <title>The genome and transcriptome of the zoonotic hookworm Ancylostoma ceylanicum identify infection-specific gene families.</title>
        <authorList>
            <person name="Schwarz E.M."/>
            <person name="Hu Y."/>
            <person name="Antoshechkin I."/>
            <person name="Miller M.M."/>
            <person name="Sternberg P.W."/>
            <person name="Aroian R.V."/>
        </authorList>
    </citation>
    <scope>NUCLEOTIDE SEQUENCE</scope>
    <source>
        <strain evidence="3">HY135</strain>
    </source>
</reference>
<evidence type="ECO:0000313" key="3">
    <source>
        <dbReference type="Proteomes" id="UP000024635"/>
    </source>
</evidence>
<evidence type="ECO:0000256" key="1">
    <source>
        <dbReference type="SAM" id="SignalP"/>
    </source>
</evidence>
<name>A0A016S1A9_9BILA</name>
<evidence type="ECO:0000313" key="2">
    <source>
        <dbReference type="EMBL" id="EYB84291.1"/>
    </source>
</evidence>
<proteinExistence type="predicted"/>